<accession>A0A150GSY0</accession>
<name>A0A150GSY0_GONPE</name>
<dbReference type="Proteomes" id="UP000075714">
    <property type="component" value="Unassembled WGS sequence"/>
</dbReference>
<gene>
    <name evidence="2" type="ORF">GPECTOR_8g206</name>
</gene>
<evidence type="ECO:0000313" key="2">
    <source>
        <dbReference type="EMBL" id="KXZ52822.1"/>
    </source>
</evidence>
<keyword evidence="3" id="KW-1185">Reference proteome</keyword>
<dbReference type="EMBL" id="LSYV01000009">
    <property type="protein sequence ID" value="KXZ52822.1"/>
    <property type="molecule type" value="Genomic_DNA"/>
</dbReference>
<proteinExistence type="predicted"/>
<reference evidence="3" key="1">
    <citation type="journal article" date="2016" name="Nat. Commun.">
        <title>The Gonium pectorale genome demonstrates co-option of cell cycle regulation during the evolution of multicellularity.</title>
        <authorList>
            <person name="Hanschen E.R."/>
            <person name="Marriage T.N."/>
            <person name="Ferris P.J."/>
            <person name="Hamaji T."/>
            <person name="Toyoda A."/>
            <person name="Fujiyama A."/>
            <person name="Neme R."/>
            <person name="Noguchi H."/>
            <person name="Minakuchi Y."/>
            <person name="Suzuki M."/>
            <person name="Kawai-Toyooka H."/>
            <person name="Smith D.R."/>
            <person name="Sparks H."/>
            <person name="Anderson J."/>
            <person name="Bakaric R."/>
            <person name="Luria V."/>
            <person name="Karger A."/>
            <person name="Kirschner M.W."/>
            <person name="Durand P.M."/>
            <person name="Michod R.E."/>
            <person name="Nozaki H."/>
            <person name="Olson B.J."/>
        </authorList>
    </citation>
    <scope>NUCLEOTIDE SEQUENCE [LARGE SCALE GENOMIC DNA]</scope>
    <source>
        <strain evidence="3">NIES-2863</strain>
    </source>
</reference>
<feature type="region of interest" description="Disordered" evidence="1">
    <location>
        <begin position="1"/>
        <end position="67"/>
    </location>
</feature>
<dbReference type="OrthoDB" id="526825at2759"/>
<protein>
    <submittedName>
        <fullName evidence="2">Uncharacterized protein</fullName>
    </submittedName>
</protein>
<feature type="region of interest" description="Disordered" evidence="1">
    <location>
        <begin position="228"/>
        <end position="251"/>
    </location>
</feature>
<evidence type="ECO:0000256" key="1">
    <source>
        <dbReference type="SAM" id="MobiDB-lite"/>
    </source>
</evidence>
<comment type="caution">
    <text evidence="2">The sequence shown here is derived from an EMBL/GenBank/DDBJ whole genome shotgun (WGS) entry which is preliminary data.</text>
</comment>
<organism evidence="2 3">
    <name type="scientific">Gonium pectorale</name>
    <name type="common">Green alga</name>
    <dbReference type="NCBI Taxonomy" id="33097"/>
    <lineage>
        <taxon>Eukaryota</taxon>
        <taxon>Viridiplantae</taxon>
        <taxon>Chlorophyta</taxon>
        <taxon>core chlorophytes</taxon>
        <taxon>Chlorophyceae</taxon>
        <taxon>CS clade</taxon>
        <taxon>Chlamydomonadales</taxon>
        <taxon>Volvocaceae</taxon>
        <taxon>Gonium</taxon>
    </lineage>
</organism>
<sequence>MESDSSVGHSIHGPEKTKPQPTVKLQHVELLRRPLRGRGAGPTHDAAGVATTQMTGQNPVKGKGNPPPNQKEWAFHPGKHFIPGKSFTSSMSTILKHDERRDAAPLAAAARPSVRLYDRSYEANLAGGGVSVLTPPEVSKPIRRLGTAGPRTERVLGTLPEDATAAPTYALLGTARRDVFVVNRPTSAPACVLLSKLQTRAGYEAARGNHTDVLQYRHSGGICPPDYRLVADRPAQPQLSPPPSQQARSSFFDSASAYQANKMRSHMSNVITAH</sequence>
<evidence type="ECO:0000313" key="3">
    <source>
        <dbReference type="Proteomes" id="UP000075714"/>
    </source>
</evidence>
<dbReference type="AlphaFoldDB" id="A0A150GSY0"/>